<evidence type="ECO:0000313" key="10">
    <source>
        <dbReference type="EMBL" id="EDL94391.1"/>
    </source>
</evidence>
<comment type="similarity">
    <text evidence="8">Belongs to the CFAP43 family.</text>
</comment>
<dbReference type="Gene3D" id="2.130.10.10">
    <property type="entry name" value="YVTN repeat-like/Quinoprotein amine dehydrogenase"/>
    <property type="match status" value="1"/>
</dbReference>
<dbReference type="PANTHER" id="PTHR14885">
    <property type="entry name" value="CILIA- AND FLAGELLA-ASSOCIATED PROTEIN 43-RELATED"/>
    <property type="match status" value="1"/>
</dbReference>
<evidence type="ECO:0000313" key="11">
    <source>
        <dbReference type="Proteomes" id="UP000234681"/>
    </source>
</evidence>
<keyword evidence="5" id="KW-0175">Coiled coil</keyword>
<organism evidence="10 11">
    <name type="scientific">Rattus norvegicus</name>
    <name type="common">Rat</name>
    <dbReference type="NCBI Taxonomy" id="10116"/>
    <lineage>
        <taxon>Eukaryota</taxon>
        <taxon>Metazoa</taxon>
        <taxon>Chordata</taxon>
        <taxon>Craniata</taxon>
        <taxon>Vertebrata</taxon>
        <taxon>Euteleostomi</taxon>
        <taxon>Mammalia</taxon>
        <taxon>Eutheria</taxon>
        <taxon>Euarchontoglires</taxon>
        <taxon>Glires</taxon>
        <taxon>Rodentia</taxon>
        <taxon>Myomorpha</taxon>
        <taxon>Muroidea</taxon>
        <taxon>Muridae</taxon>
        <taxon>Murinae</taxon>
        <taxon>Rattus</taxon>
    </lineage>
</organism>
<dbReference type="AlphaFoldDB" id="A6JHR7"/>
<gene>
    <name evidence="10" type="ORF">rCG_57786</name>
</gene>
<protein>
    <recommendedName>
        <fullName evidence="9">Cilia- and flagella-associated protein 43</fullName>
    </recommendedName>
</protein>
<reference evidence="11" key="1">
    <citation type="submission" date="2005-09" db="EMBL/GenBank/DDBJ databases">
        <authorList>
            <person name="Mural R.J."/>
            <person name="Li P.W."/>
            <person name="Adams M.D."/>
            <person name="Amanatides P.G."/>
            <person name="Baden-Tillson H."/>
            <person name="Barnstead M."/>
            <person name="Chin S.H."/>
            <person name="Dew I."/>
            <person name="Evans C.A."/>
            <person name="Ferriera S."/>
            <person name="Flanigan M."/>
            <person name="Fosler C."/>
            <person name="Glodek A."/>
            <person name="Gu Z."/>
            <person name="Holt R.A."/>
            <person name="Jennings D."/>
            <person name="Kraft C.L."/>
            <person name="Lu F."/>
            <person name="Nguyen T."/>
            <person name="Nusskern D.R."/>
            <person name="Pfannkoch C.M."/>
            <person name="Sitter C."/>
            <person name="Sutton G.G."/>
            <person name="Venter J.C."/>
            <person name="Wang Z."/>
            <person name="Woodage T."/>
            <person name="Zheng X.H."/>
            <person name="Zhong F."/>
        </authorList>
    </citation>
    <scope>NUCLEOTIDE SEQUENCE [LARGE SCALE GENOMIC DNA]</scope>
    <source>
        <strain>BN</strain>
        <strain evidence="11">Sprague-Dawley</strain>
    </source>
</reference>
<comment type="subcellular location">
    <subcellularLocation>
        <location evidence="1">Cytoplasm</location>
        <location evidence="1">Cytoskeleton</location>
        <location evidence="1">Cilium axoneme</location>
    </subcellularLocation>
</comment>
<keyword evidence="3" id="KW-0853">WD repeat</keyword>
<dbReference type="InterPro" id="IPR015943">
    <property type="entry name" value="WD40/YVTN_repeat-like_dom_sf"/>
</dbReference>
<keyword evidence="4" id="KW-0677">Repeat</keyword>
<keyword evidence="6" id="KW-0206">Cytoskeleton</keyword>
<evidence type="ECO:0000256" key="9">
    <source>
        <dbReference type="ARBA" id="ARBA00023662"/>
    </source>
</evidence>
<evidence type="ECO:0000256" key="4">
    <source>
        <dbReference type="ARBA" id="ARBA00022737"/>
    </source>
</evidence>
<dbReference type="GO" id="GO:0005930">
    <property type="term" value="C:axoneme"/>
    <property type="evidence" value="ECO:0007669"/>
    <property type="project" value="UniProtKB-SubCell"/>
</dbReference>
<evidence type="ECO:0000256" key="6">
    <source>
        <dbReference type="ARBA" id="ARBA00023212"/>
    </source>
</evidence>
<dbReference type="Proteomes" id="UP000234681">
    <property type="component" value="Chromosome 1"/>
</dbReference>
<evidence type="ECO:0000256" key="8">
    <source>
        <dbReference type="ARBA" id="ARBA00023605"/>
    </source>
</evidence>
<dbReference type="EMBL" id="CH473986">
    <property type="protein sequence ID" value="EDL94391.1"/>
    <property type="molecule type" value="Genomic_DNA"/>
</dbReference>
<evidence type="ECO:0000256" key="3">
    <source>
        <dbReference type="ARBA" id="ARBA00022574"/>
    </source>
</evidence>
<sequence>MATNVPGEVVAFSDRRLKPIIYIYSFPSLTRKIKLKGDILLDYNLLCFSYCGTYLASYSSLPEFELALWNWEANVILCKKSNPGMDVSQMTFNPMNWRQMCLSSPSAVSVWTIERSNQEHHFRISRKMIYILCFTQLCTAGLRQATCTLGVRRVIF</sequence>
<keyword evidence="7" id="KW-0966">Cell projection</keyword>
<evidence type="ECO:0000256" key="2">
    <source>
        <dbReference type="ARBA" id="ARBA00022490"/>
    </source>
</evidence>
<evidence type="ECO:0000256" key="1">
    <source>
        <dbReference type="ARBA" id="ARBA00004430"/>
    </source>
</evidence>
<name>A6JHR7_RAT</name>
<evidence type="ECO:0000256" key="5">
    <source>
        <dbReference type="ARBA" id="ARBA00023054"/>
    </source>
</evidence>
<dbReference type="SUPFAM" id="SSF50978">
    <property type="entry name" value="WD40 repeat-like"/>
    <property type="match status" value="1"/>
</dbReference>
<keyword evidence="2" id="KW-0963">Cytoplasm</keyword>
<evidence type="ECO:0000256" key="7">
    <source>
        <dbReference type="ARBA" id="ARBA00023273"/>
    </source>
</evidence>
<dbReference type="GO" id="GO:0003341">
    <property type="term" value="P:cilium movement"/>
    <property type="evidence" value="ECO:0007669"/>
    <property type="project" value="UniProtKB-ARBA"/>
</dbReference>
<dbReference type="InterPro" id="IPR036322">
    <property type="entry name" value="WD40_repeat_dom_sf"/>
</dbReference>
<accession>A6JHR7</accession>
<dbReference type="PANTHER" id="PTHR14885:SF1">
    <property type="entry name" value="CILIA- AND FLAGELLA-ASSOCIATED PROTEIN 43"/>
    <property type="match status" value="1"/>
</dbReference>
<proteinExistence type="inferred from homology"/>